<dbReference type="PANTHER" id="PTHR43434">
    <property type="entry name" value="PHOSPHOGLYCOLATE PHOSPHATASE"/>
    <property type="match status" value="1"/>
</dbReference>
<gene>
    <name evidence="1" type="ORF">M0638_06970</name>
</gene>
<dbReference type="InterPro" id="IPR023214">
    <property type="entry name" value="HAD_sf"/>
</dbReference>
<dbReference type="PANTHER" id="PTHR43434:SF20">
    <property type="entry name" value="5'-NUCLEOTIDASE"/>
    <property type="match status" value="1"/>
</dbReference>
<keyword evidence="2" id="KW-1185">Reference proteome</keyword>
<accession>A0A9X1Y6M1</accession>
<sequence length="221" mass="23482">MSQPWAALLDLDGTLIDSGPGIIASHQAALRALGHEPDPSLDLTFVIGPPLEDVAHLLLGPYGETRFDEYRAAYLDHQEHVALLRSTPYPGIPEALDALAADGATLYLATSKREVFARRILAHLGLDGRFRGIHGAQPGGVRARKPELLAHVLAEHGIDAGRAVMAGDRRYDITGAHANALRAVGVLWGYGTREELEEAGADRLAEAPGALAAAMRAALRG</sequence>
<dbReference type="FunFam" id="3.40.50.1000:FF:000022">
    <property type="entry name" value="Phosphoglycolate phosphatase"/>
    <property type="match status" value="1"/>
</dbReference>
<dbReference type="GO" id="GO:0004713">
    <property type="term" value="F:protein tyrosine kinase activity"/>
    <property type="evidence" value="ECO:0007669"/>
    <property type="project" value="TreeGrafter"/>
</dbReference>
<evidence type="ECO:0000313" key="1">
    <source>
        <dbReference type="EMBL" id="MCK8784117.1"/>
    </source>
</evidence>
<dbReference type="EMBL" id="JALPRX010000026">
    <property type="protein sequence ID" value="MCK8784117.1"/>
    <property type="molecule type" value="Genomic_DNA"/>
</dbReference>
<dbReference type="SUPFAM" id="SSF56784">
    <property type="entry name" value="HAD-like"/>
    <property type="match status" value="1"/>
</dbReference>
<reference evidence="1" key="1">
    <citation type="submission" date="2022-04" db="EMBL/GenBank/DDBJ databases">
        <title>Roseomonas acroporae sp. nov., isolated from coral Acropora digitifera.</title>
        <authorList>
            <person name="Sun H."/>
        </authorList>
    </citation>
    <scope>NUCLEOTIDE SEQUENCE</scope>
    <source>
        <strain evidence="1">NAR14</strain>
    </source>
</reference>
<proteinExistence type="predicted"/>
<comment type="caution">
    <text evidence="1">The sequence shown here is derived from an EMBL/GenBank/DDBJ whole genome shotgun (WGS) entry which is preliminary data.</text>
</comment>
<dbReference type="InterPro" id="IPR041492">
    <property type="entry name" value="HAD_2"/>
</dbReference>
<keyword evidence="1" id="KW-0378">Hydrolase</keyword>
<protein>
    <submittedName>
        <fullName evidence="1">HAD hydrolase-like protein</fullName>
    </submittedName>
</protein>
<dbReference type="Pfam" id="PF13419">
    <property type="entry name" value="HAD_2"/>
    <property type="match status" value="1"/>
</dbReference>
<dbReference type="AlphaFoldDB" id="A0A9X1Y6M1"/>
<dbReference type="Gene3D" id="3.40.50.1000">
    <property type="entry name" value="HAD superfamily/HAD-like"/>
    <property type="match status" value="1"/>
</dbReference>
<name>A0A9X1Y6M1_9PROT</name>
<dbReference type="RefSeq" id="WP_248666242.1">
    <property type="nucleotide sequence ID" value="NZ_JALPRX010000026.1"/>
</dbReference>
<dbReference type="Gene3D" id="1.10.150.240">
    <property type="entry name" value="Putative phosphatase, domain 2"/>
    <property type="match status" value="1"/>
</dbReference>
<dbReference type="Proteomes" id="UP001139516">
    <property type="component" value="Unassembled WGS sequence"/>
</dbReference>
<organism evidence="1 2">
    <name type="scientific">Roseomonas acroporae</name>
    <dbReference type="NCBI Taxonomy" id="2937791"/>
    <lineage>
        <taxon>Bacteria</taxon>
        <taxon>Pseudomonadati</taxon>
        <taxon>Pseudomonadota</taxon>
        <taxon>Alphaproteobacteria</taxon>
        <taxon>Acetobacterales</taxon>
        <taxon>Roseomonadaceae</taxon>
        <taxon>Roseomonas</taxon>
    </lineage>
</organism>
<dbReference type="GO" id="GO:0016791">
    <property type="term" value="F:phosphatase activity"/>
    <property type="evidence" value="ECO:0007669"/>
    <property type="project" value="UniProtKB-ARBA"/>
</dbReference>
<dbReference type="SFLD" id="SFLDG01129">
    <property type="entry name" value="C1.5:_HAD__Beta-PGM__Phosphata"/>
    <property type="match status" value="1"/>
</dbReference>
<dbReference type="InterPro" id="IPR036412">
    <property type="entry name" value="HAD-like_sf"/>
</dbReference>
<evidence type="ECO:0000313" key="2">
    <source>
        <dbReference type="Proteomes" id="UP001139516"/>
    </source>
</evidence>
<dbReference type="SFLD" id="SFLDS00003">
    <property type="entry name" value="Haloacid_Dehalogenase"/>
    <property type="match status" value="1"/>
</dbReference>
<dbReference type="InterPro" id="IPR023198">
    <property type="entry name" value="PGP-like_dom2"/>
</dbReference>
<dbReference type="GO" id="GO:0005829">
    <property type="term" value="C:cytosol"/>
    <property type="evidence" value="ECO:0007669"/>
    <property type="project" value="TreeGrafter"/>
</dbReference>
<dbReference type="InterPro" id="IPR050155">
    <property type="entry name" value="HAD-like_hydrolase_sf"/>
</dbReference>